<feature type="transmembrane region" description="Helical" evidence="2">
    <location>
        <begin position="69"/>
        <end position="91"/>
    </location>
</feature>
<evidence type="ECO:0000313" key="3">
    <source>
        <dbReference type="EMBL" id="CAG8379433.1"/>
    </source>
</evidence>
<dbReference type="Pfam" id="PF11374">
    <property type="entry name" value="DUF3176"/>
    <property type="match status" value="1"/>
</dbReference>
<evidence type="ECO:0000256" key="2">
    <source>
        <dbReference type="SAM" id="Phobius"/>
    </source>
</evidence>
<keyword evidence="2" id="KW-0812">Transmembrane</keyword>
<feature type="region of interest" description="Disordered" evidence="1">
    <location>
        <begin position="1"/>
        <end position="55"/>
    </location>
</feature>
<sequence length="648" mass="71959">MPEASYSPVSPVPADEDSNHGRADSLSAEPHEPHAEPTNPANESADESANEKQELTHTKPTIWKLVSDLFIWEILAMILSSGLLVAIVVLLDKYENKPQPSWRYVSLNSVVSWLSTVSKGCVLFCLSEGIGQLKWVWFTRKTRPLVDLGTFDGASRGIWGCAGLVWRLRAKYGLFHNFMTGILTRNRHFAALGSLAVILALAFDPFIQNLIHYYPKLIIDPSGTANVTSNSLYSSMGPPLNIGDFYLHAEMKANIYNALFNSDESKPWSIPKYTCSSGNCTWDPIAALEMRARCTNITEKLKFEIYNGTNGARNPNTTTLSQSVYLEALGSNLTADVMLETIWGTPVALGAISPFVYNNSIIPAIQMIAPDGVLGQPVWGTSRSESPMNRTWQAMECSIDPVVRSFRPRVSRGKYHEDILDTWTNGSFAGYKMGSNYDLKPTWGPEKGVEKGKEFTIVKQSLLSMRYFFTNFFSGRTYLDPMSLSFVSDASSATGVGSQMTATSNYASGDLMQLMTISNITDCPYASAEKLRCAMEHTAKAMSKAIRDSSSPSNFTTTSGEAMTSATHIAIHWQWIVLPVLVWLLGLVTLVGTMWKTRRAMIPTWKNETMPIIALCRNSQNEKQQSDEWLQTERARLYESEGKMVMCG</sequence>
<dbReference type="PANTHER" id="PTHR35394">
    <property type="entry name" value="DUF3176 DOMAIN-CONTAINING PROTEIN"/>
    <property type="match status" value="1"/>
</dbReference>
<dbReference type="EMBL" id="CAJVPD010000235">
    <property type="protein sequence ID" value="CAG8379433.1"/>
    <property type="molecule type" value="Genomic_DNA"/>
</dbReference>
<dbReference type="InterPro" id="IPR021514">
    <property type="entry name" value="DUF3176"/>
</dbReference>
<dbReference type="AlphaFoldDB" id="A0A9W4J5V3"/>
<comment type="caution">
    <text evidence="3">The sequence shown here is derived from an EMBL/GenBank/DDBJ whole genome shotgun (WGS) entry which is preliminary data.</text>
</comment>
<keyword evidence="2" id="KW-0472">Membrane</keyword>
<dbReference type="PANTHER" id="PTHR35394:SF5">
    <property type="entry name" value="DUF3176 DOMAIN-CONTAINING PROTEIN"/>
    <property type="match status" value="1"/>
</dbReference>
<evidence type="ECO:0000313" key="4">
    <source>
        <dbReference type="Proteomes" id="UP001152592"/>
    </source>
</evidence>
<protein>
    <submittedName>
        <fullName evidence="3">Uncharacterized protein</fullName>
    </submittedName>
</protein>
<reference evidence="3" key="1">
    <citation type="submission" date="2021-07" db="EMBL/GenBank/DDBJ databases">
        <authorList>
            <person name="Branca A.L. A."/>
        </authorList>
    </citation>
    <scope>NUCLEOTIDE SEQUENCE</scope>
</reference>
<feature type="transmembrane region" description="Helical" evidence="2">
    <location>
        <begin position="189"/>
        <end position="207"/>
    </location>
</feature>
<organism evidence="3 4">
    <name type="scientific">Penicillium salamii</name>
    <dbReference type="NCBI Taxonomy" id="1612424"/>
    <lineage>
        <taxon>Eukaryota</taxon>
        <taxon>Fungi</taxon>
        <taxon>Dikarya</taxon>
        <taxon>Ascomycota</taxon>
        <taxon>Pezizomycotina</taxon>
        <taxon>Eurotiomycetes</taxon>
        <taxon>Eurotiomycetidae</taxon>
        <taxon>Eurotiales</taxon>
        <taxon>Aspergillaceae</taxon>
        <taxon>Penicillium</taxon>
    </lineage>
</organism>
<accession>A0A9W4J5V3</accession>
<gene>
    <name evidence="3" type="ORF">PSALAMII_LOCUS5539</name>
</gene>
<name>A0A9W4J5V3_9EURO</name>
<dbReference type="Proteomes" id="UP001152592">
    <property type="component" value="Unassembled WGS sequence"/>
</dbReference>
<evidence type="ECO:0000256" key="1">
    <source>
        <dbReference type="SAM" id="MobiDB-lite"/>
    </source>
</evidence>
<feature type="transmembrane region" description="Helical" evidence="2">
    <location>
        <begin position="573"/>
        <end position="595"/>
    </location>
</feature>
<keyword evidence="2" id="KW-1133">Transmembrane helix</keyword>
<proteinExistence type="predicted"/>
<feature type="compositionally biased region" description="Basic and acidic residues" evidence="1">
    <location>
        <begin position="17"/>
        <end position="35"/>
    </location>
</feature>
<dbReference type="OrthoDB" id="2565331at2759"/>